<keyword evidence="5 7" id="KW-0805">Transcription regulation</keyword>
<dbReference type="GO" id="GO:0031564">
    <property type="term" value="P:transcription antitermination"/>
    <property type="evidence" value="ECO:0007669"/>
    <property type="project" value="UniProtKB-UniRule"/>
</dbReference>
<dbReference type="FunFam" id="3.30.1480.10:FF:000001">
    <property type="entry name" value="Transcription termination/antitermination protein NusA"/>
    <property type="match status" value="1"/>
</dbReference>
<dbReference type="InterPro" id="IPR030842">
    <property type="entry name" value="TF_NusA_bacterial"/>
</dbReference>
<dbReference type="InterPro" id="IPR013735">
    <property type="entry name" value="TF_NusA_N"/>
</dbReference>
<dbReference type="PROSITE" id="PS50126">
    <property type="entry name" value="S1"/>
    <property type="match status" value="1"/>
</dbReference>
<dbReference type="PANTHER" id="PTHR22648:SF0">
    <property type="entry name" value="TRANSCRIPTION TERMINATION_ANTITERMINATION PROTEIN NUSA"/>
    <property type="match status" value="1"/>
</dbReference>
<reference evidence="9 10" key="1">
    <citation type="submission" date="2016-03" db="EMBL/GenBank/DDBJ databases">
        <title>Complete genome sequence of Shewanella psychrophila WP2, a deep sea bacterium isolated from west Pacific sediment.</title>
        <authorList>
            <person name="Xu G."/>
            <person name="Jian H."/>
        </authorList>
    </citation>
    <scope>NUCLEOTIDE SEQUENCE [LARGE SCALE GENOMIC DNA]</scope>
    <source>
        <strain evidence="9 10">WP2</strain>
    </source>
</reference>
<dbReference type="InterPro" id="IPR010213">
    <property type="entry name" value="TF_NusA"/>
</dbReference>
<keyword evidence="3 7" id="KW-0889">Transcription antitermination</keyword>
<dbReference type="Pfam" id="PF26594">
    <property type="entry name" value="KH_NusA_2nd"/>
    <property type="match status" value="1"/>
</dbReference>
<comment type="function">
    <text evidence="7">Participates in both transcription termination and antitermination.</text>
</comment>
<evidence type="ECO:0000259" key="8">
    <source>
        <dbReference type="PROSITE" id="PS50126"/>
    </source>
</evidence>
<evidence type="ECO:0000256" key="5">
    <source>
        <dbReference type="ARBA" id="ARBA00023015"/>
    </source>
</evidence>
<dbReference type="InterPro" id="IPR010214">
    <property type="entry name" value="Tscrpt_termin_fac_NusA_C_rpt"/>
</dbReference>
<sequence length="499" mass="55173">MNKEILLVAEAVSNEKGVPREKIFEALEIALATATKKKHEGEIEVRVEIDRKTGGYETFRRWQVVEDTGEPLENPYSEITLEAAQFEDPEIQLGDFVEDDIESVTFDRITTQTAKQVIVQKVREAERAQVVEQFQDREGELITGVVKKSNRESVVVDLGGNADAVLFKEDLISRENFRPGDRIRALLFSVRPEARGAQLFLTRTKPDMLIELFRVEVPEIADEMIEIMGAARDPGSRAKIAVKSNDRRIDPIGACVGMRGARVQAVSNELNGERVDIVLWDDNPAQFVINAMAPAEVASIVVDEDSNSMDIAVEADNLAQAIGRNGQNVRLATQLSGWELNVMTVEDLQVKHQAESAKVVSLFVASLDVDEDFAQILADEGFTSLEEVAYVPAAELMEIDGFDEDTVEALRERAKAAISTRALATEEALDGAEPSEDLLALEGLEKHLAFVFASKGVITLEDLAEQGIDDLIDIEELTEEKAGELIMAARNICWFGDEE</sequence>
<proteinExistence type="inferred from homology"/>
<dbReference type="InterPro" id="IPR058582">
    <property type="entry name" value="KH_NusA_2nd"/>
</dbReference>
<keyword evidence="2 7" id="KW-0963">Cytoplasm</keyword>
<dbReference type="CDD" id="cd04455">
    <property type="entry name" value="S1_NusA"/>
    <property type="match status" value="1"/>
</dbReference>
<protein>
    <recommendedName>
        <fullName evidence="7">Transcription termination/antitermination protein NusA</fullName>
    </recommendedName>
</protein>
<dbReference type="InterPro" id="IPR009019">
    <property type="entry name" value="KH_sf_prok-type"/>
</dbReference>
<dbReference type="PANTHER" id="PTHR22648">
    <property type="entry name" value="TRANSCRIPTION TERMINATION FACTOR NUSA"/>
    <property type="match status" value="1"/>
</dbReference>
<evidence type="ECO:0000256" key="1">
    <source>
        <dbReference type="ARBA" id="ARBA00022472"/>
    </source>
</evidence>
<keyword evidence="1 7" id="KW-0806">Transcription termination</keyword>
<dbReference type="STRING" id="225848.Sps_04248"/>
<dbReference type="GO" id="GO:0003700">
    <property type="term" value="F:DNA-binding transcription factor activity"/>
    <property type="evidence" value="ECO:0007669"/>
    <property type="project" value="InterPro"/>
</dbReference>
<dbReference type="RefSeq" id="WP_077754275.1">
    <property type="nucleotide sequence ID" value="NZ_CP014782.1"/>
</dbReference>
<dbReference type="Proteomes" id="UP000189545">
    <property type="component" value="Chromosome"/>
</dbReference>
<evidence type="ECO:0000256" key="7">
    <source>
        <dbReference type="HAMAP-Rule" id="MF_00945"/>
    </source>
</evidence>
<comment type="subunit">
    <text evidence="7">Monomer. Binds directly to the core enzyme of the DNA-dependent RNA polymerase and to nascent RNA.</text>
</comment>
<evidence type="ECO:0000256" key="6">
    <source>
        <dbReference type="ARBA" id="ARBA00023163"/>
    </source>
</evidence>
<dbReference type="GO" id="GO:0003723">
    <property type="term" value="F:RNA binding"/>
    <property type="evidence" value="ECO:0007669"/>
    <property type="project" value="UniProtKB-UniRule"/>
</dbReference>
<dbReference type="InterPro" id="IPR025249">
    <property type="entry name" value="TF_NusA_KH_1st"/>
</dbReference>
<evidence type="ECO:0000256" key="2">
    <source>
        <dbReference type="ARBA" id="ARBA00022490"/>
    </source>
</evidence>
<dbReference type="Pfam" id="PF08529">
    <property type="entry name" value="NusA_N"/>
    <property type="match status" value="1"/>
</dbReference>
<dbReference type="Gene3D" id="2.40.50.140">
    <property type="entry name" value="Nucleic acid-binding proteins"/>
    <property type="match status" value="1"/>
</dbReference>
<dbReference type="NCBIfam" id="TIGR01953">
    <property type="entry name" value="NusA"/>
    <property type="match status" value="1"/>
</dbReference>
<keyword evidence="4 7" id="KW-0694">RNA-binding</keyword>
<dbReference type="Gene3D" id="1.10.150.20">
    <property type="entry name" value="5' to 3' exonuclease, C-terminal subdomain"/>
    <property type="match status" value="2"/>
</dbReference>
<feature type="domain" description="S1 motif" evidence="8">
    <location>
        <begin position="139"/>
        <end position="204"/>
    </location>
</feature>
<evidence type="ECO:0000256" key="3">
    <source>
        <dbReference type="ARBA" id="ARBA00022814"/>
    </source>
</evidence>
<dbReference type="FunFam" id="1.10.150.20:FF:000018">
    <property type="entry name" value="Transcription termination/antitermination protein NusA"/>
    <property type="match status" value="1"/>
</dbReference>
<dbReference type="GO" id="GO:0005829">
    <property type="term" value="C:cytosol"/>
    <property type="evidence" value="ECO:0007669"/>
    <property type="project" value="TreeGrafter"/>
</dbReference>
<gene>
    <name evidence="7" type="primary">nusA</name>
    <name evidence="9" type="ORF">Sps_04248</name>
</gene>
<dbReference type="InterPro" id="IPR012340">
    <property type="entry name" value="NA-bd_OB-fold"/>
</dbReference>
<organism evidence="9 10">
    <name type="scientific">Shewanella psychrophila</name>
    <dbReference type="NCBI Taxonomy" id="225848"/>
    <lineage>
        <taxon>Bacteria</taxon>
        <taxon>Pseudomonadati</taxon>
        <taxon>Pseudomonadota</taxon>
        <taxon>Gammaproteobacteria</taxon>
        <taxon>Alteromonadales</taxon>
        <taxon>Shewanellaceae</taxon>
        <taxon>Shewanella</taxon>
    </lineage>
</organism>
<dbReference type="Gene3D" id="3.30.1480.10">
    <property type="entry name" value="NusA, N-terminal domain"/>
    <property type="match status" value="1"/>
</dbReference>
<dbReference type="InterPro" id="IPR010995">
    <property type="entry name" value="DNA_repair_Rad51/TF_NusA_a-hlx"/>
</dbReference>
<evidence type="ECO:0000313" key="10">
    <source>
        <dbReference type="Proteomes" id="UP000189545"/>
    </source>
</evidence>
<dbReference type="SUPFAM" id="SSF69705">
    <property type="entry name" value="Transcription factor NusA, N-terminal domain"/>
    <property type="match status" value="1"/>
</dbReference>
<dbReference type="InterPro" id="IPR036555">
    <property type="entry name" value="NusA_N_sf"/>
</dbReference>
<dbReference type="SMART" id="SM00316">
    <property type="entry name" value="S1"/>
    <property type="match status" value="1"/>
</dbReference>
<dbReference type="PROSITE" id="PS50084">
    <property type="entry name" value="KH_TYPE_1"/>
    <property type="match status" value="1"/>
</dbReference>
<comment type="subcellular location">
    <subcellularLocation>
        <location evidence="7">Cytoplasm</location>
    </subcellularLocation>
</comment>
<dbReference type="FunFam" id="1.10.150.20:FF:000015">
    <property type="entry name" value="Transcription termination/antitermination protein NusA"/>
    <property type="match status" value="1"/>
</dbReference>
<dbReference type="KEGG" id="spsw:Sps_04248"/>
<dbReference type="InterPro" id="IPR003029">
    <property type="entry name" value="S1_domain"/>
</dbReference>
<keyword evidence="6 7" id="KW-0804">Transcription</keyword>
<dbReference type="Pfam" id="PF13184">
    <property type="entry name" value="KH_NusA_1st"/>
    <property type="match status" value="1"/>
</dbReference>
<dbReference type="SUPFAM" id="SSF54814">
    <property type="entry name" value="Prokaryotic type KH domain (KH-domain type II)"/>
    <property type="match status" value="2"/>
</dbReference>
<keyword evidence="10" id="KW-1185">Reference proteome</keyword>
<evidence type="ECO:0000313" key="9">
    <source>
        <dbReference type="EMBL" id="AQS39353.1"/>
    </source>
</evidence>
<dbReference type="EMBL" id="CP014782">
    <property type="protein sequence ID" value="AQS39353.1"/>
    <property type="molecule type" value="Genomic_DNA"/>
</dbReference>
<name>A0A1S6HUX2_9GAMM</name>
<dbReference type="HAMAP" id="MF_00945_B">
    <property type="entry name" value="NusA_B"/>
    <property type="match status" value="1"/>
</dbReference>
<dbReference type="SUPFAM" id="SSF50249">
    <property type="entry name" value="Nucleic acid-binding proteins"/>
    <property type="match status" value="1"/>
</dbReference>
<accession>A0A1S6HUX2</accession>
<dbReference type="InterPro" id="IPR015946">
    <property type="entry name" value="KH_dom-like_a/b"/>
</dbReference>
<dbReference type="FunFam" id="3.30.300.20:FF:000005">
    <property type="entry name" value="Transcription termination/antitermination protein NusA"/>
    <property type="match status" value="1"/>
</dbReference>
<evidence type="ECO:0000256" key="4">
    <source>
        <dbReference type="ARBA" id="ARBA00022884"/>
    </source>
</evidence>
<comment type="similarity">
    <text evidence="7">Belongs to the NusA family.</text>
</comment>
<dbReference type="Gene3D" id="3.30.300.20">
    <property type="match status" value="2"/>
</dbReference>
<dbReference type="AlphaFoldDB" id="A0A1S6HUX2"/>
<dbReference type="GO" id="GO:0006353">
    <property type="term" value="P:DNA-templated transcription termination"/>
    <property type="evidence" value="ECO:0007669"/>
    <property type="project" value="UniProtKB-UniRule"/>
</dbReference>
<dbReference type="CDD" id="cd02134">
    <property type="entry name" value="KH-II_NusA_rpt1"/>
    <property type="match status" value="1"/>
</dbReference>
<dbReference type="GO" id="GO:0000166">
    <property type="term" value="F:nucleotide binding"/>
    <property type="evidence" value="ECO:0007669"/>
    <property type="project" value="InterPro"/>
</dbReference>
<dbReference type="FunFam" id="3.30.300.20:FF:000002">
    <property type="entry name" value="Transcription termination/antitermination protein NusA"/>
    <property type="match status" value="1"/>
</dbReference>
<dbReference type="OrthoDB" id="9807233at2"/>
<dbReference type="SUPFAM" id="SSF47794">
    <property type="entry name" value="Rad51 N-terminal domain-like"/>
    <property type="match status" value="2"/>
</dbReference>
<dbReference type="CDD" id="cd22529">
    <property type="entry name" value="KH-II_NusA_rpt2"/>
    <property type="match status" value="1"/>
</dbReference>
<dbReference type="NCBIfam" id="TIGR01954">
    <property type="entry name" value="nusA_Cterm_rpt"/>
    <property type="match status" value="2"/>
</dbReference>
<dbReference type="Pfam" id="PF14520">
    <property type="entry name" value="HHH_5"/>
    <property type="match status" value="2"/>
</dbReference>